<accession>A0A2P4XFL0</accession>
<comment type="caution">
    <text evidence="1">The sequence shown here is derived from an EMBL/GenBank/DDBJ whole genome shotgun (WGS) entry which is preliminary data.</text>
</comment>
<dbReference type="EMBL" id="NCKW01011126">
    <property type="protein sequence ID" value="POM64339.1"/>
    <property type="molecule type" value="Genomic_DNA"/>
</dbReference>
<dbReference type="Proteomes" id="UP000237271">
    <property type="component" value="Unassembled WGS sequence"/>
</dbReference>
<proteinExistence type="predicted"/>
<dbReference type="AlphaFoldDB" id="A0A2P4XFL0"/>
<evidence type="ECO:0000313" key="1">
    <source>
        <dbReference type="EMBL" id="POM64339.1"/>
    </source>
</evidence>
<evidence type="ECO:0000313" key="2">
    <source>
        <dbReference type="Proteomes" id="UP000237271"/>
    </source>
</evidence>
<gene>
    <name evidence="1" type="ORF">PHPALM_20144</name>
</gene>
<organism evidence="1 2">
    <name type="scientific">Phytophthora palmivora</name>
    <dbReference type="NCBI Taxonomy" id="4796"/>
    <lineage>
        <taxon>Eukaryota</taxon>
        <taxon>Sar</taxon>
        <taxon>Stramenopiles</taxon>
        <taxon>Oomycota</taxon>
        <taxon>Peronosporomycetes</taxon>
        <taxon>Peronosporales</taxon>
        <taxon>Peronosporaceae</taxon>
        <taxon>Phytophthora</taxon>
    </lineage>
</organism>
<name>A0A2P4XFL0_9STRA</name>
<keyword evidence="2" id="KW-1185">Reference proteome</keyword>
<sequence>MVYRARVLASYQADEYWMLVAAHSDIPRQRHVESLMLARTSCVKRTFEIETDLDEYLHENCIYTLNVIKDMVWFGFVLELSTSTIDRKLIGKLYITKQVGVEPMPCYSKVNKAKRMVSAIDLRKRMNASDFIVHSDGINYNSERATVVLTPSKGAKPQVQCAASKKIERAHNRLRRVSIHMDVNAGFDDKTYEKFNSSSIHHEHFRGQRVVVVFDNSPRS</sequence>
<reference evidence="1 2" key="1">
    <citation type="journal article" date="2017" name="Genome Biol. Evol.">
        <title>Phytophthora megakarya and P. palmivora, closely related causal agents of cacao black pod rot, underwent increases in genome sizes and gene numbers by different mechanisms.</title>
        <authorList>
            <person name="Ali S.S."/>
            <person name="Shao J."/>
            <person name="Lary D.J."/>
            <person name="Kronmiller B."/>
            <person name="Shen D."/>
            <person name="Strem M.D."/>
            <person name="Amoako-Attah I."/>
            <person name="Akrofi A.Y."/>
            <person name="Begoude B.A."/>
            <person name="Ten Hoopen G.M."/>
            <person name="Coulibaly K."/>
            <person name="Kebe B.I."/>
            <person name="Melnick R.L."/>
            <person name="Guiltinan M.J."/>
            <person name="Tyler B.M."/>
            <person name="Meinhardt L.W."/>
            <person name="Bailey B.A."/>
        </authorList>
    </citation>
    <scope>NUCLEOTIDE SEQUENCE [LARGE SCALE GENOMIC DNA]</scope>
    <source>
        <strain evidence="2">sbr112.9</strain>
    </source>
</reference>
<dbReference type="OrthoDB" id="97072at2759"/>
<protein>
    <submittedName>
        <fullName evidence="1">Uncharacterized protein</fullName>
    </submittedName>
</protein>